<evidence type="ECO:0000256" key="6">
    <source>
        <dbReference type="SAM" id="MobiDB-lite"/>
    </source>
</evidence>
<dbReference type="GO" id="GO:0003700">
    <property type="term" value="F:DNA-binding transcription factor activity"/>
    <property type="evidence" value="ECO:0007669"/>
    <property type="project" value="TreeGrafter"/>
</dbReference>
<feature type="compositionally biased region" description="Low complexity" evidence="6">
    <location>
        <begin position="442"/>
        <end position="455"/>
    </location>
</feature>
<feature type="domain" description="BHLH" evidence="7">
    <location>
        <begin position="340"/>
        <end position="391"/>
    </location>
</feature>
<evidence type="ECO:0000256" key="5">
    <source>
        <dbReference type="ARBA" id="ARBA00023242"/>
    </source>
</evidence>
<feature type="compositionally biased region" description="Basic and acidic residues" evidence="6">
    <location>
        <begin position="48"/>
        <end position="61"/>
    </location>
</feature>
<keyword evidence="3" id="KW-0010">Activator</keyword>
<accession>A0A077RCF6</accession>
<feature type="compositionally biased region" description="Basic and acidic residues" evidence="6">
    <location>
        <begin position="416"/>
        <end position="437"/>
    </location>
</feature>
<dbReference type="Pfam" id="PF00010">
    <property type="entry name" value="HLH"/>
    <property type="match status" value="1"/>
</dbReference>
<evidence type="ECO:0000313" key="8">
    <source>
        <dbReference type="EMBL" id="CDI55189.1"/>
    </source>
</evidence>
<sequence>MFPGRTSEGVRNTLPPISSISHDAEFTRDSAAPNRALRAPLLKPDSVLQDRRPSSALDRRRTPPGGLLPRPHSEKDPPRPSQDAHPGPMNPKFSQNGPPPPPFRRDGRGSPASDEHPWRSYDRPDSRFAAKAGFSPRMPPSPYTARDDSVSAPWQRVCDDQHRSRMPAPTAVMRDEGPWRSSSTLRDRADVHPDAFAHERAREEERWREERDGRPLHPFETAPGYPSRGPYAADVRSGVHPLDAEQDSRRTRRRATSSLVEEEQNAQRYAMPGARPYGSGTYSPPESRSQSVASNQPTRPGIMAGMDPSRPASTLGVVPNAATPSAAPAQPPATNTINANRRVAHLLSEQKRRESINTGFEDLRQAIPACRDGQDSKATILKRALEYIRELEAVVERQHRPALESHARGGYSNRSPPDDKDDIRRFGRPGGDEERRGGGTQAAGSSSSSSEAGSGPRIGGLPYNAFSEAGNGCSSQHALHHVRGYPQRHCSPNLPLVTTHHASMADLGRPGPMKGVNSTGAKRWAEDTSDEGQRSPSHRRVSDGDKDDDDRSPPGANYMITPAAHSRSSLTCLPALDQPRDWHSRLDNKSLVDSAVRA</sequence>
<keyword evidence="4" id="KW-0804">Transcription</keyword>
<dbReference type="PANTHER" id="PTHR10328:SF3">
    <property type="entry name" value="PROTEIN MAX"/>
    <property type="match status" value="1"/>
</dbReference>
<dbReference type="GO" id="GO:0090575">
    <property type="term" value="C:RNA polymerase II transcription regulator complex"/>
    <property type="evidence" value="ECO:0007669"/>
    <property type="project" value="TreeGrafter"/>
</dbReference>
<feature type="region of interest" description="Disordered" evidence="6">
    <location>
        <begin position="401"/>
        <end position="460"/>
    </location>
</feature>
<keyword evidence="1" id="KW-0805">Transcription regulation</keyword>
<dbReference type="PROSITE" id="PS50888">
    <property type="entry name" value="BHLH"/>
    <property type="match status" value="1"/>
</dbReference>
<evidence type="ECO:0000256" key="4">
    <source>
        <dbReference type="ARBA" id="ARBA00023163"/>
    </source>
</evidence>
<feature type="compositionally biased region" description="Basic and acidic residues" evidence="6">
    <location>
        <begin position="540"/>
        <end position="552"/>
    </location>
</feature>
<feature type="compositionally biased region" description="Polar residues" evidence="6">
    <location>
        <begin position="280"/>
        <end position="298"/>
    </location>
</feature>
<dbReference type="GO" id="GO:0003677">
    <property type="term" value="F:DNA binding"/>
    <property type="evidence" value="ECO:0007669"/>
    <property type="project" value="UniProtKB-KW"/>
</dbReference>
<feature type="compositionally biased region" description="Low complexity" evidence="6">
    <location>
        <begin position="319"/>
        <end position="335"/>
    </location>
</feature>
<dbReference type="PANTHER" id="PTHR10328">
    <property type="entry name" value="PROTEIN MAX MYC-ASSOCIATED FACTOR X"/>
    <property type="match status" value="1"/>
</dbReference>
<keyword evidence="5" id="KW-0539">Nucleus</keyword>
<feature type="compositionally biased region" description="Low complexity" evidence="6">
    <location>
        <begin position="31"/>
        <end position="42"/>
    </location>
</feature>
<name>A0A077RCF6_9BASI</name>
<feature type="compositionally biased region" description="Basic and acidic residues" evidence="6">
    <location>
        <begin position="185"/>
        <end position="217"/>
    </location>
</feature>
<feature type="region of interest" description="Disordered" evidence="6">
    <location>
        <begin position="1"/>
        <end position="335"/>
    </location>
</feature>
<feature type="region of interest" description="Disordered" evidence="6">
    <location>
        <begin position="579"/>
        <end position="598"/>
    </location>
</feature>
<dbReference type="GO" id="GO:0046983">
    <property type="term" value="F:protein dimerization activity"/>
    <property type="evidence" value="ECO:0007669"/>
    <property type="project" value="InterPro"/>
</dbReference>
<dbReference type="EMBL" id="HG529641">
    <property type="protein sequence ID" value="CDI55189.1"/>
    <property type="molecule type" value="Genomic_DNA"/>
</dbReference>
<dbReference type="InterPro" id="IPR036638">
    <property type="entry name" value="HLH_DNA-bd_sf"/>
</dbReference>
<dbReference type="AlphaFoldDB" id="A0A077RCF6"/>
<dbReference type="InterPro" id="IPR011598">
    <property type="entry name" value="bHLH_dom"/>
</dbReference>
<organism evidence="8">
    <name type="scientific">Melanopsichium pennsylvanicum 4</name>
    <dbReference type="NCBI Taxonomy" id="1398559"/>
    <lineage>
        <taxon>Eukaryota</taxon>
        <taxon>Fungi</taxon>
        <taxon>Dikarya</taxon>
        <taxon>Basidiomycota</taxon>
        <taxon>Ustilaginomycotina</taxon>
        <taxon>Ustilaginomycetes</taxon>
        <taxon>Ustilaginales</taxon>
        <taxon>Ustilaginaceae</taxon>
        <taxon>Melanopsichium</taxon>
    </lineage>
</organism>
<keyword evidence="2" id="KW-0238">DNA-binding</keyword>
<dbReference type="Gene3D" id="4.10.280.10">
    <property type="entry name" value="Helix-loop-helix DNA-binding domain"/>
    <property type="match status" value="1"/>
</dbReference>
<dbReference type="GO" id="GO:0045944">
    <property type="term" value="P:positive regulation of transcription by RNA polymerase II"/>
    <property type="evidence" value="ECO:0007669"/>
    <property type="project" value="TreeGrafter"/>
</dbReference>
<feature type="region of interest" description="Disordered" evidence="6">
    <location>
        <begin position="504"/>
        <end position="564"/>
    </location>
</feature>
<feature type="compositionally biased region" description="Basic and acidic residues" evidence="6">
    <location>
        <begin position="103"/>
        <end position="128"/>
    </location>
</feature>
<dbReference type="SUPFAM" id="SSF47459">
    <property type="entry name" value="HLH, helix-loop-helix DNA-binding domain"/>
    <property type="match status" value="1"/>
</dbReference>
<dbReference type="SMART" id="SM00353">
    <property type="entry name" value="HLH"/>
    <property type="match status" value="1"/>
</dbReference>
<evidence type="ECO:0000256" key="1">
    <source>
        <dbReference type="ARBA" id="ARBA00023015"/>
    </source>
</evidence>
<reference evidence="8" key="1">
    <citation type="journal article" date="2014" name="Genome Biol. Evol.">
        <title>Gene Loss Rather Than Gene Gain Is Associated with a Host Jump from Monocots to Dicots in the Smut Fungus Melanopsichium pennsylvanicum.</title>
        <authorList>
            <person name="Sharma R."/>
            <person name="Mishra B."/>
            <person name="Runge F."/>
            <person name="Thines M."/>
        </authorList>
    </citation>
    <scope>NUCLEOTIDE SEQUENCE</scope>
    <source>
        <strain evidence="8">4</strain>
    </source>
</reference>
<evidence type="ECO:0000259" key="7">
    <source>
        <dbReference type="PROSITE" id="PS50888"/>
    </source>
</evidence>
<evidence type="ECO:0000256" key="3">
    <source>
        <dbReference type="ARBA" id="ARBA00023159"/>
    </source>
</evidence>
<feature type="compositionally biased region" description="Basic and acidic residues" evidence="6">
    <location>
        <begin position="579"/>
        <end position="590"/>
    </location>
</feature>
<protein>
    <submittedName>
        <fullName evidence="8">Transcription factor</fullName>
    </submittedName>
</protein>
<dbReference type="CDD" id="cd11405">
    <property type="entry name" value="bHLHzip_MLXIP_like"/>
    <property type="match status" value="1"/>
</dbReference>
<proteinExistence type="predicted"/>
<evidence type="ECO:0000256" key="2">
    <source>
        <dbReference type="ARBA" id="ARBA00023125"/>
    </source>
</evidence>